<dbReference type="Gene3D" id="2.60.40.10">
    <property type="entry name" value="Immunoglobulins"/>
    <property type="match status" value="4"/>
</dbReference>
<feature type="domain" description="SLH" evidence="3">
    <location>
        <begin position="1490"/>
        <end position="1553"/>
    </location>
</feature>
<dbReference type="Proteomes" id="UP000317713">
    <property type="component" value="Chromosome"/>
</dbReference>
<feature type="domain" description="SLH" evidence="3">
    <location>
        <begin position="1633"/>
        <end position="1703"/>
    </location>
</feature>
<feature type="chain" id="PRO_5022109718" evidence="2">
    <location>
        <begin position="36"/>
        <end position="1703"/>
    </location>
</feature>
<dbReference type="Pfam" id="PF17936">
    <property type="entry name" value="Big_6"/>
    <property type="match status" value="4"/>
</dbReference>
<protein>
    <submittedName>
        <fullName evidence="4">S-layer homology domain-containing protein</fullName>
    </submittedName>
</protein>
<proteinExistence type="predicted"/>
<sequence>MSRGKDRKTSWISAVLSFLLLVTTLLPMGAGVAQAAGGGISFTGISDKTTATSPHISYTPKITIQGTYNGIVGEDLRYRVATLNGTEPNDTSSIKPYIDSVMRTFTFRDIELTPGVNQIKFEIKSGDSTTYLPVIYVQYNNTPLFSNLKLNSVMFETDPTIVEVTTSSKRQLTLALSGKAMNADNVVVTNQTTGQNFSDSTSNSGSFSIEVDAQIGLNKLDIRAFSKNREVGLINRSVLVLPKSNTQGGADQFYNVTINSGTETPITKVPPAKNELIQTGAASADFPISGELLVKLQNGVSVLNGALQDTTPPDAPKVNRVYNTTTEITGFAEAGSKVKVSKGNISEEADANLDGTFKVTFAKQAEDVELQVTAKDVDGNVSPVTYVKVERDRSAPDKPIVNPISEKTTSVTGTAEPGSTITVKNGTTVLDNTVKTGTNSKFSVTIASQPLDAEITVTATDETGNESAATIVKVTDSGAGGNDTTPPDAPVVNALDDKAATVTGTTEAGATVFVAKNGSVVESAVASSTAFTVDTGGFSAGDVLTVYARDAKGNQGPATTVKVTSSDITKPTGTTVNPIMNTDTKVTGAAEAGSTVIVKRGATELGSATATGTSGTGTYSVTIPRQKFGDVLSVTATDSAGNVSDAVTRKVDSDKQNGMSLTLDDLATNQPVDVTATGVVATEVTNVPLSSEYKLYKVTGNIPADKLTTGKTYEMKLKYSTVIKSTDPSIPDLISEAVVGNHAYQFVYKSSLDPRFGKVFDISTTTAQPEIRTDGSVNVVSALPVKVKVEAFNMPTTTPTIGHFEVYYNNTKRAVTTDYVITTDKNNEINIEFVKFPANETNVKVVYTKGTTDTSDDKDISFKLSPEVVPSLLFYYTTSNVEKVIDSTLEIPDPRPSNFAIDGNVFRGKMYNYKLTSSNMIITLNNSKTAITYNVGSTSGGAVQFTIDKSQFTSGSAWNLNQGNNTLIFELKDEPNVKFTYNIFYNTEKTPKIQNVKMKVVQGKDNDVELEKKSTDKAFQTSAYFLRQFTFDVENVEQDAVVTIRKDGNVIAKYKMTDDSGDWDFLDNDSDYRKARDAAIKGNTSDLGTIFDDSTFSRGRDTSNTFKFNAEMSSRDYGDELIGELDGDMGLSAEDLESRLKLFPMTLSKGTSTNYEIEVTQGSIITRQTVTINQDTQAWTVVSPKKLANAQYITVNSNSVPLRIFAEKATKVLIGKTEAVAYNTKDPDFEYDEDTGKLVPESYYVFEANVALKPGLNTIKYTVQFGANSYKDEIKIYNTNSAVGGAESREVLGKKLAFSLFDKSFELKFPKGTVLLAPSDNRTGSEINAPATDIFTDVPLYFGMADRTNGRVNLDDDELREDMEDLLSLSSDFNYASPLYFVDAGNSEPGAGDGDEERAPGGRDPYFEGTVNNAEMEPFIKRWKNNLVPSKVGTVTIKYDGSIVNAANNILTVFYNNGDEWINLGGVVNTSKKTVTVPFKGFGYYMVMKTRETFSDVITHPFARDAIETLYAKGIMADAPGSGFGTELKITRGEFATMIVKALDLPLNDGPYTDSRQNHPAEPTFTDVRPSDDDWNYQYKYIETAARAGIIRGKDPRAFYPDDSLTREEAAIIVARAMNLKLSTPEAAAIALGKMYTDAQLTGHYATPAVLAVSKAKIMNGEVNDPTAKKPTFKFVPKGDLTRAEMAMITIRIMVQLKKLPKQ</sequence>
<gene>
    <name evidence="4" type="ORF">FPS98_27275</name>
</gene>
<name>A0A517IEQ8_BREBE</name>
<dbReference type="Pfam" id="PF00395">
    <property type="entry name" value="SLH"/>
    <property type="match status" value="2"/>
</dbReference>
<evidence type="ECO:0000313" key="4">
    <source>
        <dbReference type="EMBL" id="QDS37374.1"/>
    </source>
</evidence>
<evidence type="ECO:0000259" key="3">
    <source>
        <dbReference type="PROSITE" id="PS51272"/>
    </source>
</evidence>
<dbReference type="RefSeq" id="WP_144618798.1">
    <property type="nucleotide sequence ID" value="NZ_CP042161.1"/>
</dbReference>
<evidence type="ECO:0000313" key="5">
    <source>
        <dbReference type="Proteomes" id="UP000317713"/>
    </source>
</evidence>
<dbReference type="PROSITE" id="PS51272">
    <property type="entry name" value="SLH"/>
    <property type="match status" value="3"/>
</dbReference>
<feature type="region of interest" description="Disordered" evidence="1">
    <location>
        <begin position="397"/>
        <end position="418"/>
    </location>
</feature>
<dbReference type="InterPro" id="IPR013783">
    <property type="entry name" value="Ig-like_fold"/>
</dbReference>
<dbReference type="InterPro" id="IPR001119">
    <property type="entry name" value="SLH_dom"/>
</dbReference>
<reference evidence="4 5" key="1">
    <citation type="submission" date="2019-07" db="EMBL/GenBank/DDBJ databases">
        <title>Characterization of Brevibacillus brevis HK544, as a potential biocontrol agent.</title>
        <authorList>
            <person name="Kim H."/>
        </authorList>
    </citation>
    <scope>NUCLEOTIDE SEQUENCE [LARGE SCALE GENOMIC DNA]</scope>
    <source>
        <strain evidence="4 5">HK544</strain>
    </source>
</reference>
<evidence type="ECO:0000256" key="1">
    <source>
        <dbReference type="SAM" id="MobiDB-lite"/>
    </source>
</evidence>
<dbReference type="InterPro" id="IPR041498">
    <property type="entry name" value="Big_6"/>
</dbReference>
<organism evidence="4 5">
    <name type="scientific">Brevibacillus brevis</name>
    <name type="common">Bacillus brevis</name>
    <dbReference type="NCBI Taxonomy" id="1393"/>
    <lineage>
        <taxon>Bacteria</taxon>
        <taxon>Bacillati</taxon>
        <taxon>Bacillota</taxon>
        <taxon>Bacilli</taxon>
        <taxon>Bacillales</taxon>
        <taxon>Paenibacillaceae</taxon>
        <taxon>Brevibacillus</taxon>
    </lineage>
</organism>
<dbReference type="EMBL" id="CP042161">
    <property type="protein sequence ID" value="QDS37374.1"/>
    <property type="molecule type" value="Genomic_DNA"/>
</dbReference>
<keyword evidence="2" id="KW-0732">Signal</keyword>
<feature type="domain" description="SLH" evidence="3">
    <location>
        <begin position="1565"/>
        <end position="1628"/>
    </location>
</feature>
<accession>A0A517IEQ8</accession>
<feature type="signal peptide" evidence="2">
    <location>
        <begin position="1"/>
        <end position="35"/>
    </location>
</feature>
<feature type="compositionally biased region" description="Polar residues" evidence="1">
    <location>
        <begin position="405"/>
        <end position="418"/>
    </location>
</feature>
<evidence type="ECO:0000256" key="2">
    <source>
        <dbReference type="SAM" id="SignalP"/>
    </source>
</evidence>